<dbReference type="Pfam" id="PF00020">
    <property type="entry name" value="TNFR_c6"/>
    <property type="match status" value="2"/>
</dbReference>
<evidence type="ECO:0000256" key="1">
    <source>
        <dbReference type="ARBA" id="ARBA00004479"/>
    </source>
</evidence>
<evidence type="ECO:0000256" key="5">
    <source>
        <dbReference type="ARBA" id="ARBA00022729"/>
    </source>
</evidence>
<dbReference type="SUPFAM" id="SSF57586">
    <property type="entry name" value="TNF receptor-like"/>
    <property type="match status" value="2"/>
</dbReference>
<sequence>MENHGRLVICLAINLILLNIKSSAACGPAEYIIGGECCPMCSPGNHVYRHCTNNQSTSCVPCIGSTYLDKLNGLTACTPCTHCDPVFGLMVKHPCRPSSDTVCEPLEGFYCIDPTKDGCKAAQRHSSCKPGQYIRQKGTPSTDTVCTNCTGDTYSDGSFTSCQPHTQCDTLNLQEIKPGTFRSNPECGPKTSSLIPVTVSTVLVFIFLITGTIILILVRKNLKSRHRRVVNKQADEQTPTKDSHLIESNNKKEFLMHCTWT</sequence>
<dbReference type="FunFam" id="2.10.50.10:FF:000009">
    <property type="entry name" value="Tumor necrosis factor receptor superfamily member 14"/>
    <property type="match status" value="1"/>
</dbReference>
<feature type="repeat" description="TNFR-Cys" evidence="12">
    <location>
        <begin position="61"/>
        <end position="103"/>
    </location>
</feature>
<evidence type="ECO:0000256" key="12">
    <source>
        <dbReference type="PROSITE-ProRule" id="PRU00206"/>
    </source>
</evidence>
<dbReference type="Proteomes" id="UP000265140">
    <property type="component" value="Chromosome 12"/>
</dbReference>
<evidence type="ECO:0000256" key="8">
    <source>
        <dbReference type="ARBA" id="ARBA00023136"/>
    </source>
</evidence>
<organism evidence="16 17">
    <name type="scientific">Esox lucius</name>
    <name type="common">Northern pike</name>
    <dbReference type="NCBI Taxonomy" id="8010"/>
    <lineage>
        <taxon>Eukaryota</taxon>
        <taxon>Metazoa</taxon>
        <taxon>Chordata</taxon>
        <taxon>Craniata</taxon>
        <taxon>Vertebrata</taxon>
        <taxon>Euteleostomi</taxon>
        <taxon>Actinopterygii</taxon>
        <taxon>Neopterygii</taxon>
        <taxon>Teleostei</taxon>
        <taxon>Protacanthopterygii</taxon>
        <taxon>Esociformes</taxon>
        <taxon>Esocidae</taxon>
        <taxon>Esox</taxon>
    </lineage>
</organism>
<dbReference type="Bgee" id="ENSELUG00000012807">
    <property type="expression patterns" value="Expressed in pharyngeal gill and 15 other cell types or tissues"/>
</dbReference>
<evidence type="ECO:0000256" key="2">
    <source>
        <dbReference type="ARBA" id="ARBA00022553"/>
    </source>
</evidence>
<dbReference type="InterPro" id="IPR001368">
    <property type="entry name" value="TNFR/NGFR_Cys_rich_reg"/>
</dbReference>
<dbReference type="CDD" id="cd13405">
    <property type="entry name" value="TNFRSF14_teleost"/>
    <property type="match status" value="1"/>
</dbReference>
<feature type="disulfide bond" evidence="12">
    <location>
        <begin position="38"/>
        <end position="51"/>
    </location>
</feature>
<evidence type="ECO:0000256" key="4">
    <source>
        <dbReference type="ARBA" id="ARBA00022692"/>
    </source>
</evidence>
<proteinExistence type="predicted"/>
<reference evidence="16" key="4">
    <citation type="submission" date="2025-09" db="UniProtKB">
        <authorList>
            <consortium name="Ensembl"/>
        </authorList>
    </citation>
    <scope>IDENTIFICATION</scope>
</reference>
<dbReference type="PROSITE" id="PS00652">
    <property type="entry name" value="TNFR_NGFR_1"/>
    <property type="match status" value="2"/>
</dbReference>
<evidence type="ECO:0000256" key="9">
    <source>
        <dbReference type="ARBA" id="ARBA00023157"/>
    </source>
</evidence>
<dbReference type="GO" id="GO:2000406">
    <property type="term" value="P:positive regulation of T cell migration"/>
    <property type="evidence" value="ECO:0007669"/>
    <property type="project" value="TreeGrafter"/>
</dbReference>
<feature type="chain" id="PRO_5044187988" description="TNFR-Cys domain-containing protein" evidence="14">
    <location>
        <begin position="26"/>
        <end position="261"/>
    </location>
</feature>
<feature type="disulfide bond" evidence="12">
    <location>
        <begin position="62"/>
        <end position="77"/>
    </location>
</feature>
<feature type="signal peptide" evidence="14">
    <location>
        <begin position="1"/>
        <end position="25"/>
    </location>
</feature>
<dbReference type="FunFam" id="2.10.50.10:FF:000065">
    <property type="entry name" value="TNF receptor superfamily member 14"/>
    <property type="match status" value="1"/>
</dbReference>
<keyword evidence="7 13" id="KW-1133">Transmembrane helix</keyword>
<dbReference type="GO" id="GO:0050830">
    <property type="term" value="P:defense response to Gram-positive bacterium"/>
    <property type="evidence" value="ECO:0007669"/>
    <property type="project" value="TreeGrafter"/>
</dbReference>
<reference evidence="16" key="2">
    <citation type="submission" date="2020-02" db="EMBL/GenBank/DDBJ databases">
        <title>Esox lucius (northern pike) genome, fEsoLuc1, primary haplotype.</title>
        <authorList>
            <person name="Myers G."/>
            <person name="Karagic N."/>
            <person name="Meyer A."/>
            <person name="Pippel M."/>
            <person name="Reichard M."/>
            <person name="Winkler S."/>
            <person name="Tracey A."/>
            <person name="Sims Y."/>
            <person name="Howe K."/>
            <person name="Rhie A."/>
            <person name="Formenti G."/>
            <person name="Durbin R."/>
            <person name="Fedrigo O."/>
            <person name="Jarvis E.D."/>
        </authorList>
    </citation>
    <scope>NUCLEOTIDE SEQUENCE [LARGE SCALE GENOMIC DNA]</scope>
</reference>
<accession>A0A3P8Y935</accession>
<reference evidence="16" key="3">
    <citation type="submission" date="2025-08" db="UniProtKB">
        <authorList>
            <consortium name="Ensembl"/>
        </authorList>
    </citation>
    <scope>IDENTIFICATION</scope>
</reference>
<keyword evidence="2" id="KW-0597">Phosphoprotein</keyword>
<name>A0A3P8Y935_ESOLU</name>
<evidence type="ECO:0000256" key="10">
    <source>
        <dbReference type="ARBA" id="ARBA00023170"/>
    </source>
</evidence>
<comment type="caution">
    <text evidence="12">Lacks conserved residue(s) required for the propagation of feature annotation.</text>
</comment>
<keyword evidence="3" id="KW-0945">Host-virus interaction</keyword>
<evidence type="ECO:0000256" key="6">
    <source>
        <dbReference type="ARBA" id="ARBA00022737"/>
    </source>
</evidence>
<feature type="domain" description="TNFR-Cys" evidence="15">
    <location>
        <begin position="25"/>
        <end position="59"/>
    </location>
</feature>
<keyword evidence="8 13" id="KW-0472">Membrane</keyword>
<keyword evidence="5 14" id="KW-0732">Signal</keyword>
<dbReference type="GO" id="GO:0002720">
    <property type="term" value="P:positive regulation of cytokine production involved in immune response"/>
    <property type="evidence" value="ECO:0007669"/>
    <property type="project" value="TreeGrafter"/>
</dbReference>
<dbReference type="PANTHER" id="PTHR46838:SF1">
    <property type="entry name" value="TUMOR NECROSIS FACTOR RECEPTOR SUPERFAMILY MEMBER 14"/>
    <property type="match status" value="1"/>
</dbReference>
<feature type="repeat" description="TNFR-Cys" evidence="12">
    <location>
        <begin position="25"/>
        <end position="59"/>
    </location>
</feature>
<feature type="transmembrane region" description="Helical" evidence="13">
    <location>
        <begin position="194"/>
        <end position="218"/>
    </location>
</feature>
<dbReference type="GeneTree" id="ENSGT00950000183126"/>
<dbReference type="GO" id="GO:0046642">
    <property type="term" value="P:negative regulation of alpha-beta T cell proliferation"/>
    <property type="evidence" value="ECO:0007669"/>
    <property type="project" value="TreeGrafter"/>
</dbReference>
<dbReference type="GO" id="GO:0050829">
    <property type="term" value="P:defense response to Gram-negative bacterium"/>
    <property type="evidence" value="ECO:0007669"/>
    <property type="project" value="TreeGrafter"/>
</dbReference>
<feature type="disulfide bond" evidence="12">
    <location>
        <begin position="41"/>
        <end position="59"/>
    </location>
</feature>
<dbReference type="SMART" id="SM00208">
    <property type="entry name" value="TNFR"/>
    <property type="match status" value="4"/>
</dbReference>
<keyword evidence="10" id="KW-0675">Receptor</keyword>
<evidence type="ECO:0000256" key="14">
    <source>
        <dbReference type="SAM" id="SignalP"/>
    </source>
</evidence>
<dbReference type="AlphaFoldDB" id="A0A3P8Y935"/>
<keyword evidence="6" id="KW-0677">Repeat</keyword>
<dbReference type="Gene3D" id="2.10.50.10">
    <property type="entry name" value="Tumor Necrosis Factor Receptor, subunit A, domain 2"/>
    <property type="match status" value="3"/>
</dbReference>
<reference evidence="17" key="1">
    <citation type="journal article" date="2014" name="PLoS ONE">
        <title>The genome and linkage map of the northern pike (Esox lucius): conserved synteny revealed between the salmonid sister group and the Neoteleostei.</title>
        <authorList>
            <person name="Rondeau E.B."/>
            <person name="Minkley D.R."/>
            <person name="Leong J.S."/>
            <person name="Messmer A.M."/>
            <person name="Jantzen J.R."/>
            <person name="von Schalburg K.R."/>
            <person name="Lemon C."/>
            <person name="Bird N.H."/>
            <person name="Koop B.F."/>
        </authorList>
    </citation>
    <scope>NUCLEOTIDE SEQUENCE</scope>
</reference>
<dbReference type="PROSITE" id="PS50050">
    <property type="entry name" value="TNFR_NGFR_2"/>
    <property type="match status" value="2"/>
</dbReference>
<evidence type="ECO:0000256" key="11">
    <source>
        <dbReference type="ARBA" id="ARBA00023180"/>
    </source>
</evidence>
<dbReference type="PANTHER" id="PTHR46838">
    <property type="entry name" value="TUMOR NECROSIS FACTOR RECEPTOR SUPERFAMILY MEMBER 14"/>
    <property type="match status" value="1"/>
</dbReference>
<evidence type="ECO:0000313" key="17">
    <source>
        <dbReference type="Proteomes" id="UP000265140"/>
    </source>
</evidence>
<dbReference type="FunFam" id="2.10.50.10:FF:000007">
    <property type="entry name" value="TNF receptor superfamily member 14"/>
    <property type="match status" value="1"/>
</dbReference>
<protein>
    <recommendedName>
        <fullName evidence="15">TNFR-Cys domain-containing protein</fullName>
    </recommendedName>
</protein>
<dbReference type="GO" id="GO:0009897">
    <property type="term" value="C:external side of plasma membrane"/>
    <property type="evidence" value="ECO:0007669"/>
    <property type="project" value="TreeGrafter"/>
</dbReference>
<evidence type="ECO:0000256" key="7">
    <source>
        <dbReference type="ARBA" id="ARBA00022989"/>
    </source>
</evidence>
<dbReference type="Ensembl" id="ENSELUT00000020906.3">
    <property type="protein sequence ID" value="ENSELUP00000012581.3"/>
    <property type="gene ID" value="ENSELUG00000012807.3"/>
</dbReference>
<keyword evidence="4 13" id="KW-0812">Transmembrane</keyword>
<evidence type="ECO:0000259" key="15">
    <source>
        <dbReference type="PROSITE" id="PS50050"/>
    </source>
</evidence>
<dbReference type="CDD" id="cd00185">
    <property type="entry name" value="TNFRSF"/>
    <property type="match status" value="1"/>
</dbReference>
<evidence type="ECO:0000313" key="16">
    <source>
        <dbReference type="Ensembl" id="ENSELUP00000012581.3"/>
    </source>
</evidence>
<keyword evidence="11" id="KW-0325">Glycoprotein</keyword>
<keyword evidence="17" id="KW-1185">Reference proteome</keyword>
<evidence type="ECO:0000256" key="13">
    <source>
        <dbReference type="SAM" id="Phobius"/>
    </source>
</evidence>
<feature type="domain" description="TNFR-Cys" evidence="15">
    <location>
        <begin position="61"/>
        <end position="103"/>
    </location>
</feature>
<evidence type="ECO:0000256" key="3">
    <source>
        <dbReference type="ARBA" id="ARBA00022581"/>
    </source>
</evidence>
<comment type="subcellular location">
    <subcellularLocation>
        <location evidence="1">Membrane</location>
        <topology evidence="1">Single-pass type I membrane protein</topology>
    </subcellularLocation>
</comment>
<keyword evidence="9 12" id="KW-1015">Disulfide bond</keyword>